<dbReference type="InterPro" id="IPR025332">
    <property type="entry name" value="DUF4238"/>
</dbReference>
<reference evidence="1 2" key="1">
    <citation type="submission" date="2015-07" db="EMBL/GenBank/DDBJ databases">
        <title>Whole genome sequencing of endophytes isolated from poison ivy (Toxicodendron radicans).</title>
        <authorList>
            <person name="Tran P.N."/>
            <person name="Lee Y.P."/>
            <person name="Gan H.M."/>
            <person name="Savka M.A."/>
        </authorList>
    </citation>
    <scope>NUCLEOTIDE SEQUENCE [LARGE SCALE GENOMIC DNA]</scope>
    <source>
        <strain evidence="1 2">RIT-PI-g</strain>
    </source>
</reference>
<dbReference type="Pfam" id="PF14022">
    <property type="entry name" value="DUF4238"/>
    <property type="match status" value="1"/>
</dbReference>
<comment type="caution">
    <text evidence="1">The sequence shown here is derived from an EMBL/GenBank/DDBJ whole genome shotgun (WGS) entry which is preliminary data.</text>
</comment>
<dbReference type="Proteomes" id="UP000037820">
    <property type="component" value="Unassembled WGS sequence"/>
</dbReference>
<evidence type="ECO:0000313" key="2">
    <source>
        <dbReference type="Proteomes" id="UP000037820"/>
    </source>
</evidence>
<dbReference type="RefSeq" id="WP_059396748.1">
    <property type="nucleotide sequence ID" value="NZ_LHOY01000005.1"/>
</dbReference>
<sequence length="307" mass="35176">MPNPPRNHHFVPQHFLKAWQHENGRIYRYRRLPSSGAIEIKSVAIKHTASIQDLYRLDFADGGFEVESSFITPMIDEAGHKIIEKARGSSVQDWELGDRRQLANTLTLMEARHPDILKAMDVRQELELFRKEMKDGQRSSHRSIDEVIDYLKASSSLGVLSLLLLAQNEQVPLIDEAFSDCLAAANMREYSWEPPCLLASDYPPSRWGHYLKDLLLIIAIAPGKGLVYSSDPNVTVYDRLKPHTRARLINLYTLAKARTAYYIDDTQGEFVDTHLGWANDRTTLKEQQEYVTNFLMGEDAWDLECLD</sequence>
<accession>A0ABR5ME82</accession>
<organism evidence="1 2">
    <name type="scientific">Pseudomonas libanensis</name>
    <dbReference type="NCBI Taxonomy" id="75588"/>
    <lineage>
        <taxon>Bacteria</taxon>
        <taxon>Pseudomonadati</taxon>
        <taxon>Pseudomonadota</taxon>
        <taxon>Gammaproteobacteria</taxon>
        <taxon>Pseudomonadales</taxon>
        <taxon>Pseudomonadaceae</taxon>
        <taxon>Pseudomonas</taxon>
    </lineage>
</organism>
<gene>
    <name evidence="1" type="ORF">AEQ48_04055</name>
</gene>
<proteinExistence type="predicted"/>
<protein>
    <recommendedName>
        <fullName evidence="3">DUF4238 domain-containing protein</fullName>
    </recommendedName>
</protein>
<name>A0ABR5ME82_9PSED</name>
<keyword evidence="2" id="KW-1185">Reference proteome</keyword>
<dbReference type="EMBL" id="LHOY01000005">
    <property type="protein sequence ID" value="KPG77523.1"/>
    <property type="molecule type" value="Genomic_DNA"/>
</dbReference>
<evidence type="ECO:0000313" key="1">
    <source>
        <dbReference type="EMBL" id="KPG77523.1"/>
    </source>
</evidence>
<evidence type="ECO:0008006" key="3">
    <source>
        <dbReference type="Google" id="ProtNLM"/>
    </source>
</evidence>